<dbReference type="SUPFAM" id="SSF46689">
    <property type="entry name" value="Homeodomain-like"/>
    <property type="match status" value="1"/>
</dbReference>
<organism evidence="1 2">
    <name type="scientific">Pseudomonas poae</name>
    <dbReference type="NCBI Taxonomy" id="200451"/>
    <lineage>
        <taxon>Bacteria</taxon>
        <taxon>Pseudomonadati</taxon>
        <taxon>Pseudomonadota</taxon>
        <taxon>Gammaproteobacteria</taxon>
        <taxon>Pseudomonadales</taxon>
        <taxon>Pseudomonadaceae</taxon>
        <taxon>Pseudomonas</taxon>
    </lineage>
</organism>
<dbReference type="Pfam" id="PF13565">
    <property type="entry name" value="HTH_32"/>
    <property type="match status" value="1"/>
</dbReference>
<dbReference type="InterPro" id="IPR009057">
    <property type="entry name" value="Homeodomain-like_sf"/>
</dbReference>
<reference evidence="1 2" key="1">
    <citation type="submission" date="2016-10" db="EMBL/GenBank/DDBJ databases">
        <authorList>
            <person name="Varghese N."/>
            <person name="Submissions S."/>
        </authorList>
    </citation>
    <scope>NUCLEOTIDE SEQUENCE [LARGE SCALE GENOMIC DNA]</scope>
    <source>
        <strain evidence="1 2">BS2776</strain>
    </source>
</reference>
<proteinExistence type="predicted"/>
<dbReference type="Proteomes" id="UP000181903">
    <property type="component" value="Chromosome I"/>
</dbReference>
<dbReference type="NCBIfam" id="NF033545">
    <property type="entry name" value="transpos_IS630"/>
    <property type="match status" value="1"/>
</dbReference>
<gene>
    <name evidence="1" type="ORF">SAMN04490208_3264</name>
</gene>
<accession>A0ABY0RMG7</accession>
<name>A0ABY0RMG7_9PSED</name>
<dbReference type="EMBL" id="LT629706">
    <property type="protein sequence ID" value="SDO28954.1"/>
    <property type="molecule type" value="Genomic_DNA"/>
</dbReference>
<keyword evidence="2" id="KW-1185">Reference proteome</keyword>
<sequence length="217" mass="25163">MSALDITLSPEETIELKRRVRSATIPQREGRRARIILLAAEGETRDNIARLTGFSCPTITLWCKRFQARRLDGLVDEPGRGRKSSLPEETVRRVLEQVTRPRIGEPRWSCRSMARAAGISSTTVHKLWAANDLKPHLTRTFKLSNDPQFEEKFWDVIGLRRTRLWCCAAMRKVRFRHWSEHSRVYLWASAISRLDPMITPAMARLRYSPHWITSKGN</sequence>
<dbReference type="InterPro" id="IPR047655">
    <property type="entry name" value="Transpos_IS630-like"/>
</dbReference>
<evidence type="ECO:0000313" key="2">
    <source>
        <dbReference type="Proteomes" id="UP000181903"/>
    </source>
</evidence>
<protein>
    <submittedName>
        <fullName evidence="1">Winged helix-turn helix</fullName>
    </submittedName>
</protein>
<evidence type="ECO:0000313" key="1">
    <source>
        <dbReference type="EMBL" id="SDO28954.1"/>
    </source>
</evidence>